<accession>A0AAN9NZ59</accession>
<comment type="caution">
    <text evidence="1">The sequence shown here is derived from an EMBL/GenBank/DDBJ whole genome shotgun (WGS) entry which is preliminary data.</text>
</comment>
<evidence type="ECO:0000313" key="2">
    <source>
        <dbReference type="Proteomes" id="UP001386955"/>
    </source>
</evidence>
<keyword evidence="2" id="KW-1185">Reference proteome</keyword>
<evidence type="ECO:0000313" key="1">
    <source>
        <dbReference type="EMBL" id="KAK7379777.1"/>
    </source>
</evidence>
<organism evidence="1 2">
    <name type="scientific">Psophocarpus tetragonolobus</name>
    <name type="common">Winged bean</name>
    <name type="synonym">Dolichos tetragonolobus</name>
    <dbReference type="NCBI Taxonomy" id="3891"/>
    <lineage>
        <taxon>Eukaryota</taxon>
        <taxon>Viridiplantae</taxon>
        <taxon>Streptophyta</taxon>
        <taxon>Embryophyta</taxon>
        <taxon>Tracheophyta</taxon>
        <taxon>Spermatophyta</taxon>
        <taxon>Magnoliopsida</taxon>
        <taxon>eudicotyledons</taxon>
        <taxon>Gunneridae</taxon>
        <taxon>Pentapetalae</taxon>
        <taxon>rosids</taxon>
        <taxon>fabids</taxon>
        <taxon>Fabales</taxon>
        <taxon>Fabaceae</taxon>
        <taxon>Papilionoideae</taxon>
        <taxon>50 kb inversion clade</taxon>
        <taxon>NPAAA clade</taxon>
        <taxon>indigoferoid/millettioid clade</taxon>
        <taxon>Phaseoleae</taxon>
        <taxon>Psophocarpus</taxon>
    </lineage>
</organism>
<dbReference type="AlphaFoldDB" id="A0AAN9NZ59"/>
<gene>
    <name evidence="1" type="ORF">VNO78_34296</name>
</gene>
<sequence>MQMESPLALPSIEVPFCNASLKKFESGLTMYNITMLRKRSRDSPITGPTGLLLVPQKTKLLSQPFILDQELLFHFELRAQACHWRNRCLENEEWEGKGSNDSVIIIVEERNDIVDVIVEI</sequence>
<protein>
    <submittedName>
        <fullName evidence="1">Uncharacterized protein</fullName>
    </submittedName>
</protein>
<dbReference type="Proteomes" id="UP001386955">
    <property type="component" value="Unassembled WGS sequence"/>
</dbReference>
<proteinExistence type="predicted"/>
<name>A0AAN9NZ59_PSOTE</name>
<dbReference type="EMBL" id="JAYMYS010000016">
    <property type="protein sequence ID" value="KAK7379777.1"/>
    <property type="molecule type" value="Genomic_DNA"/>
</dbReference>
<reference evidence="1 2" key="1">
    <citation type="submission" date="2024-01" db="EMBL/GenBank/DDBJ databases">
        <title>The genomes of 5 underutilized Papilionoideae crops provide insights into root nodulation and disease resistanc.</title>
        <authorList>
            <person name="Jiang F."/>
        </authorList>
    </citation>
    <scope>NUCLEOTIDE SEQUENCE [LARGE SCALE GENOMIC DNA]</scope>
    <source>
        <strain evidence="1">DUOXIRENSHENG_FW03</strain>
        <tissue evidence="1">Leaves</tissue>
    </source>
</reference>